<dbReference type="PANTHER" id="PTHR42724:SF1">
    <property type="entry name" value="TETRAACYLDISACCHARIDE 4'-KINASE, MITOCHONDRIAL-RELATED"/>
    <property type="match status" value="1"/>
</dbReference>
<keyword evidence="11 13" id="KW-0443">Lipid metabolism</keyword>
<keyword evidence="7 13" id="KW-0808">Transferase</keyword>
<evidence type="ECO:0000313" key="15">
    <source>
        <dbReference type="Proteomes" id="UP000219331"/>
    </source>
</evidence>
<keyword evidence="9 13" id="KW-0418">Kinase</keyword>
<evidence type="ECO:0000256" key="5">
    <source>
        <dbReference type="ARBA" id="ARBA00022516"/>
    </source>
</evidence>
<dbReference type="GO" id="GO:0009245">
    <property type="term" value="P:lipid A biosynthetic process"/>
    <property type="evidence" value="ECO:0007669"/>
    <property type="project" value="UniProtKB-UniRule"/>
</dbReference>
<keyword evidence="8 13" id="KW-0547">Nucleotide-binding</keyword>
<sequence length="345" mass="35699">MSGGLQAPSFWWRPPGPAAFALAPFGWIYGGITARRMAREPVYTAAVPVICVGNFTVGGTGKTPFALALAELLRARGESPVFLTRGYGGRLSGGPPVLLDPARHGPRDAGDEPLLLAAGGPVVIAADRAAGARLAETLGSVILMDDGLQNPALTKTVSLALVDAASGTGNGFCLPAGPLRAPVERQLAHVDALVTIGDGTAAQPAEAAARAQGLPVFRASLAAREARWLKGMRVLAFAGIGRPERFAQSLRSAGAEVADTRFFGDHHAFTEREAQALLDRAAQQGLALVTTAKDRVRLGAGDGSGALARLAEITQVLDVEMRPEDPQGLAAFLEARLSQGASPHS</sequence>
<dbReference type="UniPathway" id="UPA00359">
    <property type="reaction ID" value="UER00482"/>
</dbReference>
<gene>
    <name evidence="13" type="primary">lpxK</name>
    <name evidence="14" type="ORF">SAMN05421512_10649</name>
</gene>
<dbReference type="GO" id="GO:0009244">
    <property type="term" value="P:lipopolysaccharide core region biosynthetic process"/>
    <property type="evidence" value="ECO:0007669"/>
    <property type="project" value="TreeGrafter"/>
</dbReference>
<proteinExistence type="inferred from homology"/>
<evidence type="ECO:0000256" key="11">
    <source>
        <dbReference type="ARBA" id="ARBA00023098"/>
    </source>
</evidence>
<dbReference type="InterPro" id="IPR027417">
    <property type="entry name" value="P-loop_NTPase"/>
</dbReference>
<dbReference type="GO" id="GO:0005886">
    <property type="term" value="C:plasma membrane"/>
    <property type="evidence" value="ECO:0007669"/>
    <property type="project" value="TreeGrafter"/>
</dbReference>
<dbReference type="STRING" id="538381.GCA_001696535_02578"/>
<keyword evidence="15" id="KW-1185">Reference proteome</keyword>
<evidence type="ECO:0000256" key="12">
    <source>
        <dbReference type="ARBA" id="ARBA00029757"/>
    </source>
</evidence>
<dbReference type="SUPFAM" id="SSF52540">
    <property type="entry name" value="P-loop containing nucleoside triphosphate hydrolases"/>
    <property type="match status" value="1"/>
</dbReference>
<evidence type="ECO:0000256" key="2">
    <source>
        <dbReference type="ARBA" id="ARBA00004870"/>
    </source>
</evidence>
<dbReference type="RefSeq" id="WP_097175046.1">
    <property type="nucleotide sequence ID" value="NZ_OBML01000006.1"/>
</dbReference>
<dbReference type="InterPro" id="IPR003758">
    <property type="entry name" value="LpxK"/>
</dbReference>
<name>A0A285SND0_9HYPH</name>
<dbReference type="AlphaFoldDB" id="A0A285SND0"/>
<evidence type="ECO:0000256" key="8">
    <source>
        <dbReference type="ARBA" id="ARBA00022741"/>
    </source>
</evidence>
<evidence type="ECO:0000256" key="3">
    <source>
        <dbReference type="ARBA" id="ARBA00012071"/>
    </source>
</evidence>
<dbReference type="GO" id="GO:0009029">
    <property type="term" value="F:lipid-A 4'-kinase activity"/>
    <property type="evidence" value="ECO:0007669"/>
    <property type="project" value="UniProtKB-UniRule"/>
</dbReference>
<dbReference type="Pfam" id="PF02606">
    <property type="entry name" value="LpxK"/>
    <property type="match status" value="1"/>
</dbReference>
<keyword evidence="5 13" id="KW-0444">Lipid biosynthesis</keyword>
<dbReference type="EMBL" id="OBML01000006">
    <property type="protein sequence ID" value="SOC09479.1"/>
    <property type="molecule type" value="Genomic_DNA"/>
</dbReference>
<dbReference type="GO" id="GO:0005524">
    <property type="term" value="F:ATP binding"/>
    <property type="evidence" value="ECO:0007669"/>
    <property type="project" value="UniProtKB-UniRule"/>
</dbReference>
<comment type="similarity">
    <text evidence="13">Belongs to the LpxK family.</text>
</comment>
<evidence type="ECO:0000256" key="6">
    <source>
        <dbReference type="ARBA" id="ARBA00022556"/>
    </source>
</evidence>
<keyword evidence="10 13" id="KW-0067">ATP-binding</keyword>
<organism evidence="14 15">
    <name type="scientific">Stappia indica</name>
    <dbReference type="NCBI Taxonomy" id="538381"/>
    <lineage>
        <taxon>Bacteria</taxon>
        <taxon>Pseudomonadati</taxon>
        <taxon>Pseudomonadota</taxon>
        <taxon>Alphaproteobacteria</taxon>
        <taxon>Hyphomicrobiales</taxon>
        <taxon>Stappiaceae</taxon>
        <taxon>Stappia</taxon>
    </lineage>
</organism>
<evidence type="ECO:0000256" key="7">
    <source>
        <dbReference type="ARBA" id="ARBA00022679"/>
    </source>
</evidence>
<dbReference type="HAMAP" id="MF_00409">
    <property type="entry name" value="LpxK"/>
    <property type="match status" value="1"/>
</dbReference>
<evidence type="ECO:0000256" key="1">
    <source>
        <dbReference type="ARBA" id="ARBA00002274"/>
    </source>
</evidence>
<evidence type="ECO:0000313" key="14">
    <source>
        <dbReference type="EMBL" id="SOC09479.1"/>
    </source>
</evidence>
<keyword evidence="6 13" id="KW-0441">Lipid A biosynthesis</keyword>
<evidence type="ECO:0000256" key="4">
    <source>
        <dbReference type="ARBA" id="ARBA00016436"/>
    </source>
</evidence>
<dbReference type="NCBIfam" id="TIGR00682">
    <property type="entry name" value="lpxK"/>
    <property type="match status" value="1"/>
</dbReference>
<evidence type="ECO:0000256" key="10">
    <source>
        <dbReference type="ARBA" id="ARBA00022840"/>
    </source>
</evidence>
<protein>
    <recommendedName>
        <fullName evidence="4 13">Tetraacyldisaccharide 4'-kinase</fullName>
        <ecNumber evidence="3 13">2.7.1.130</ecNumber>
    </recommendedName>
    <alternativeName>
        <fullName evidence="12 13">Lipid A 4'-kinase</fullName>
    </alternativeName>
</protein>
<dbReference type="EC" id="2.7.1.130" evidence="3 13"/>
<dbReference type="OrthoDB" id="9766423at2"/>
<comment type="function">
    <text evidence="1 13">Transfers the gamma-phosphate of ATP to the 4'-position of a tetraacyldisaccharide 1-phosphate intermediate (termed DS-1-P) to form tetraacyldisaccharide 1,4'-bis-phosphate (lipid IVA).</text>
</comment>
<feature type="binding site" evidence="13">
    <location>
        <begin position="56"/>
        <end position="63"/>
    </location>
    <ligand>
        <name>ATP</name>
        <dbReference type="ChEBI" id="CHEBI:30616"/>
    </ligand>
</feature>
<dbReference type="Proteomes" id="UP000219331">
    <property type="component" value="Unassembled WGS sequence"/>
</dbReference>
<comment type="catalytic activity">
    <reaction evidence="13">
        <text>a lipid A disaccharide + ATP = a lipid IVA + ADP + H(+)</text>
        <dbReference type="Rhea" id="RHEA:67840"/>
        <dbReference type="ChEBI" id="CHEBI:15378"/>
        <dbReference type="ChEBI" id="CHEBI:30616"/>
        <dbReference type="ChEBI" id="CHEBI:176343"/>
        <dbReference type="ChEBI" id="CHEBI:176425"/>
        <dbReference type="ChEBI" id="CHEBI:456216"/>
        <dbReference type="EC" id="2.7.1.130"/>
    </reaction>
</comment>
<accession>A0A285SND0</accession>
<comment type="pathway">
    <text evidence="2 13">Glycolipid biosynthesis; lipid IV(A) biosynthesis; lipid IV(A) from (3R)-3-hydroxytetradecanoyl-[acyl-carrier-protein] and UDP-N-acetyl-alpha-D-glucosamine: step 6/6.</text>
</comment>
<evidence type="ECO:0000256" key="9">
    <source>
        <dbReference type="ARBA" id="ARBA00022777"/>
    </source>
</evidence>
<dbReference type="PANTHER" id="PTHR42724">
    <property type="entry name" value="TETRAACYLDISACCHARIDE 4'-KINASE"/>
    <property type="match status" value="1"/>
</dbReference>
<reference evidence="14 15" key="1">
    <citation type="submission" date="2017-08" db="EMBL/GenBank/DDBJ databases">
        <authorList>
            <person name="de Groot N.N."/>
        </authorList>
    </citation>
    <scope>NUCLEOTIDE SEQUENCE [LARGE SCALE GENOMIC DNA]</scope>
    <source>
        <strain evidence="14 15">USBA 352</strain>
    </source>
</reference>
<evidence type="ECO:0000256" key="13">
    <source>
        <dbReference type="HAMAP-Rule" id="MF_00409"/>
    </source>
</evidence>